<dbReference type="EMBL" id="GL945428">
    <property type="protein sequence ID" value="EGO30930.1"/>
    <property type="molecule type" value="Genomic_DNA"/>
</dbReference>
<dbReference type="InterPro" id="IPR040976">
    <property type="entry name" value="Pkinase_fungal"/>
</dbReference>
<dbReference type="Pfam" id="PF17667">
    <property type="entry name" value="Pkinase_fungal"/>
    <property type="match status" value="1"/>
</dbReference>
<accession>F8NFW0</accession>
<organism>
    <name type="scientific">Serpula lacrymans var. lacrymans (strain S7.9)</name>
    <name type="common">Dry rot fungus</name>
    <dbReference type="NCBI Taxonomy" id="578457"/>
    <lineage>
        <taxon>Eukaryota</taxon>
        <taxon>Fungi</taxon>
        <taxon>Dikarya</taxon>
        <taxon>Basidiomycota</taxon>
        <taxon>Agaricomycotina</taxon>
        <taxon>Agaricomycetes</taxon>
        <taxon>Agaricomycetidae</taxon>
        <taxon>Boletales</taxon>
        <taxon>Coniophorineae</taxon>
        <taxon>Serpulaceae</taxon>
        <taxon>Serpula</taxon>
    </lineage>
</organism>
<protein>
    <recommendedName>
        <fullName evidence="2">Protein kinase domain-containing protein</fullName>
    </recommendedName>
</protein>
<dbReference type="OrthoDB" id="3260094at2759"/>
<dbReference type="InterPro" id="IPR011009">
    <property type="entry name" value="Kinase-like_dom_sf"/>
</dbReference>
<comment type="similarity">
    <text evidence="1">Belongs to the protein kinase superfamily. STE Ser/Thr protein kinase family. STE20 subfamily.</text>
</comment>
<dbReference type="GO" id="GO:0004672">
    <property type="term" value="F:protein kinase activity"/>
    <property type="evidence" value="ECO:0007669"/>
    <property type="project" value="InterPro"/>
</dbReference>
<dbReference type="KEGG" id="sla:SERLADRAFT_455276"/>
<proteinExistence type="inferred from homology"/>
<dbReference type="HOGENOM" id="CLU_077203_0_0_1"/>
<dbReference type="InterPro" id="IPR047173">
    <property type="entry name" value="STRAD_A/B-like"/>
</dbReference>
<evidence type="ECO:0000313" key="3">
    <source>
        <dbReference type="EMBL" id="EGO30930.1"/>
    </source>
</evidence>
<dbReference type="AlphaFoldDB" id="F8NFW0"/>
<reference evidence="3" key="1">
    <citation type="submission" date="2011-04" db="EMBL/GenBank/DDBJ databases">
        <title>Evolution of plant cell wall degrading machinery underlies the functional diversity of forest fungi.</title>
        <authorList>
            <consortium name="US DOE Joint Genome Institute (JGI-PGF)"/>
            <person name="Eastwood D.C."/>
            <person name="Floudas D."/>
            <person name="Binder M."/>
            <person name="Majcherczyk A."/>
            <person name="Schneider P."/>
            <person name="Aerts A."/>
            <person name="Asiegbu F.O."/>
            <person name="Baker S.E."/>
            <person name="Barry K."/>
            <person name="Bendiksby M."/>
            <person name="Blumentritt M."/>
            <person name="Coutinho P.M."/>
            <person name="Cullen D."/>
            <person name="Cullen D."/>
            <person name="Gathman A."/>
            <person name="Goodell B."/>
            <person name="Henrissat B."/>
            <person name="Ihrmark K."/>
            <person name="Kauserud H."/>
            <person name="Kohler A."/>
            <person name="LaButti K."/>
            <person name="Lapidus A."/>
            <person name="Lavin J.L."/>
            <person name="Lee Y.-H."/>
            <person name="Lindquist E."/>
            <person name="Lilly W."/>
            <person name="Lucas S."/>
            <person name="Morin E."/>
            <person name="Murat C."/>
            <person name="Oguiza J.A."/>
            <person name="Park J."/>
            <person name="Pisabarro A.G."/>
            <person name="Riley R."/>
            <person name="Rosling A."/>
            <person name="Salamov A."/>
            <person name="Schmidt O."/>
            <person name="Schmutz J."/>
            <person name="Skrede I."/>
            <person name="Stenlid J."/>
            <person name="Wiebenga A."/>
            <person name="Xie X."/>
            <person name="Kues U."/>
            <person name="Hibbett D.S."/>
            <person name="Hoffmeister D."/>
            <person name="Hogberg N."/>
            <person name="Martin F."/>
            <person name="Grigoriev I.V."/>
            <person name="Watkinson S.C."/>
        </authorList>
    </citation>
    <scope>NUCLEOTIDE SEQUENCE</scope>
    <source>
        <strain evidence="3">S7.9</strain>
    </source>
</reference>
<dbReference type="GO" id="GO:0005524">
    <property type="term" value="F:ATP binding"/>
    <property type="evidence" value="ECO:0007669"/>
    <property type="project" value="InterPro"/>
</dbReference>
<gene>
    <name evidence="3" type="ORF">SERLADRAFT_455276</name>
</gene>
<evidence type="ECO:0000256" key="1">
    <source>
        <dbReference type="ARBA" id="ARBA00008874"/>
    </source>
</evidence>
<dbReference type="SUPFAM" id="SSF56112">
    <property type="entry name" value="Protein kinase-like (PK-like)"/>
    <property type="match status" value="1"/>
</dbReference>
<dbReference type="PROSITE" id="PS50011">
    <property type="entry name" value="PROTEIN_KINASE_DOM"/>
    <property type="match status" value="1"/>
</dbReference>
<name>F8NFW0_SERL9</name>
<dbReference type="RefSeq" id="XP_007312814.1">
    <property type="nucleotide sequence ID" value="XM_007312752.1"/>
</dbReference>
<evidence type="ECO:0000259" key="2">
    <source>
        <dbReference type="PROSITE" id="PS50011"/>
    </source>
</evidence>
<feature type="domain" description="Protein kinase" evidence="2">
    <location>
        <begin position="1"/>
        <end position="275"/>
    </location>
</feature>
<dbReference type="Gene3D" id="1.10.510.10">
    <property type="entry name" value="Transferase(Phosphotransferase) domain 1"/>
    <property type="match status" value="1"/>
</dbReference>
<dbReference type="GO" id="GO:0043539">
    <property type="term" value="F:protein serine/threonine kinase activator activity"/>
    <property type="evidence" value="ECO:0007669"/>
    <property type="project" value="InterPro"/>
</dbReference>
<dbReference type="PANTHER" id="PTHR48014:SF21">
    <property type="entry name" value="SERINE_THREONINE-PROTEIN KINASE FRAY2"/>
    <property type="match status" value="1"/>
</dbReference>
<sequence>MALGSQWDLPSEGHVPDWVWRVLCVPALNDDSPIPRRIHSRTVFEDVGVALKDMTSLANIICCLKDTLKALYYMHKVGWVHRDVSVGNILWVTDGNQGTGKLADFEYARCIRSNKFHEVQTGTPHFMAVEVDSKIYLFEPDNDEGEGECPPFRMNGLHDIESVWWTSTWVLFYYTDQNHPTVDLVNQWNTLQAIFPGVLGRTSRQHFFTYFKLSRCKAITKTCEPVSKFLGEFAGHLRNAYRSAEESYPIIKLEGILEGIHRETAKNLINVHKQYVHGDASNVILCPLHRFLPRKRSNSEVQTSQTRQQKRRC</sequence>
<dbReference type="PANTHER" id="PTHR48014">
    <property type="entry name" value="SERINE/THREONINE-PROTEIN KINASE FRAY2"/>
    <property type="match status" value="1"/>
</dbReference>
<dbReference type="InterPro" id="IPR000719">
    <property type="entry name" value="Prot_kinase_dom"/>
</dbReference>
<dbReference type="Proteomes" id="UP000008064">
    <property type="component" value="Unassembled WGS sequence"/>
</dbReference>
<dbReference type="GeneID" id="18817150"/>